<organism evidence="3 4">
    <name type="scientific">Parathalassolituus penaei</name>
    <dbReference type="NCBI Taxonomy" id="2997323"/>
    <lineage>
        <taxon>Bacteria</taxon>
        <taxon>Pseudomonadati</taxon>
        <taxon>Pseudomonadota</taxon>
        <taxon>Gammaproteobacteria</taxon>
        <taxon>Oceanospirillales</taxon>
        <taxon>Oceanospirillaceae</taxon>
        <taxon>Parathalassolituus</taxon>
    </lineage>
</organism>
<dbReference type="EMBL" id="JAPNOA010000007">
    <property type="protein sequence ID" value="MCY0963945.1"/>
    <property type="molecule type" value="Genomic_DNA"/>
</dbReference>
<evidence type="ECO:0000313" key="4">
    <source>
        <dbReference type="Proteomes" id="UP001150830"/>
    </source>
</evidence>
<evidence type="ECO:0000313" key="3">
    <source>
        <dbReference type="EMBL" id="MCY0963945.1"/>
    </source>
</evidence>
<keyword evidence="4" id="KW-1185">Reference proteome</keyword>
<dbReference type="SUPFAM" id="SSF51182">
    <property type="entry name" value="RmlC-like cupins"/>
    <property type="match status" value="1"/>
</dbReference>
<dbReference type="Gene3D" id="2.60.120.10">
    <property type="entry name" value="Jelly Rolls"/>
    <property type="match status" value="1"/>
</dbReference>
<dbReference type="InterPro" id="IPR001387">
    <property type="entry name" value="Cro/C1-type_HTH"/>
</dbReference>
<dbReference type="GO" id="GO:0003700">
    <property type="term" value="F:DNA-binding transcription factor activity"/>
    <property type="evidence" value="ECO:0007669"/>
    <property type="project" value="TreeGrafter"/>
</dbReference>
<dbReference type="SUPFAM" id="SSF47413">
    <property type="entry name" value="lambda repressor-like DNA-binding domains"/>
    <property type="match status" value="1"/>
</dbReference>
<dbReference type="Pfam" id="PF07883">
    <property type="entry name" value="Cupin_2"/>
    <property type="match status" value="1"/>
</dbReference>
<dbReference type="CDD" id="cd00093">
    <property type="entry name" value="HTH_XRE"/>
    <property type="match status" value="1"/>
</dbReference>
<dbReference type="AlphaFoldDB" id="A0A9X3EB16"/>
<dbReference type="InterPro" id="IPR014710">
    <property type="entry name" value="RmlC-like_jellyroll"/>
</dbReference>
<proteinExistence type="predicted"/>
<reference evidence="3" key="1">
    <citation type="submission" date="2022-11" db="EMBL/GenBank/DDBJ databases">
        <title>Parathalassolutuus dongxingensis gen. nov., sp. nov., a novel member of family Oceanospirillaceae isolated from a coastal shrimp pond in Guangxi, China.</title>
        <authorList>
            <person name="Chen H."/>
        </authorList>
    </citation>
    <scope>NUCLEOTIDE SEQUENCE</scope>
    <source>
        <strain evidence="3">G-43</strain>
    </source>
</reference>
<name>A0A9X3EB16_9GAMM</name>
<dbReference type="Proteomes" id="UP001150830">
    <property type="component" value="Unassembled WGS sequence"/>
</dbReference>
<dbReference type="Pfam" id="PF01381">
    <property type="entry name" value="HTH_3"/>
    <property type="match status" value="1"/>
</dbReference>
<accession>A0A9X3EB16</accession>
<gene>
    <name evidence="3" type="ORF">OUO13_01970</name>
</gene>
<dbReference type="Gene3D" id="1.10.260.40">
    <property type="entry name" value="lambda repressor-like DNA-binding domains"/>
    <property type="match status" value="1"/>
</dbReference>
<evidence type="ECO:0000256" key="1">
    <source>
        <dbReference type="ARBA" id="ARBA00023125"/>
    </source>
</evidence>
<dbReference type="CDD" id="cd02209">
    <property type="entry name" value="cupin_XRE_C"/>
    <property type="match status" value="1"/>
</dbReference>
<comment type="caution">
    <text evidence="3">The sequence shown here is derived from an EMBL/GenBank/DDBJ whole genome shotgun (WGS) entry which is preliminary data.</text>
</comment>
<dbReference type="InterPro" id="IPR011051">
    <property type="entry name" value="RmlC_Cupin_sf"/>
</dbReference>
<keyword evidence="1" id="KW-0238">DNA-binding</keyword>
<dbReference type="PANTHER" id="PTHR46797">
    <property type="entry name" value="HTH-TYPE TRANSCRIPTIONAL REGULATOR"/>
    <property type="match status" value="1"/>
</dbReference>
<dbReference type="RefSeq" id="WP_283172164.1">
    <property type="nucleotide sequence ID" value="NZ_JAPNOA010000007.1"/>
</dbReference>
<dbReference type="GO" id="GO:0005829">
    <property type="term" value="C:cytosol"/>
    <property type="evidence" value="ECO:0007669"/>
    <property type="project" value="TreeGrafter"/>
</dbReference>
<sequence>MNDKTERFNLDQYIAMKVKRARQEEGLKLTDVARISGISQGMISKIENAQVSTSLETLSKLCSAIGLPISKLFNDYDRPDGGAHFTKSGEGLEVVRRGTDKGHTYQLLTYQRGGKRNFEPFLVSMDDVSEVFPTFSHPGEEFIYILKGKIIYRHGNHLYEMGPGDSLTFDAETPHGPEQLLEVPLQLLSIINYGDEYDD</sequence>
<dbReference type="SMART" id="SM00530">
    <property type="entry name" value="HTH_XRE"/>
    <property type="match status" value="1"/>
</dbReference>
<dbReference type="InterPro" id="IPR050807">
    <property type="entry name" value="TransReg_Diox_bact_type"/>
</dbReference>
<feature type="domain" description="HTH cro/C1-type" evidence="2">
    <location>
        <begin position="18"/>
        <end position="72"/>
    </location>
</feature>
<dbReference type="InterPro" id="IPR010982">
    <property type="entry name" value="Lambda_DNA-bd_dom_sf"/>
</dbReference>
<evidence type="ECO:0000259" key="2">
    <source>
        <dbReference type="PROSITE" id="PS50943"/>
    </source>
</evidence>
<dbReference type="PANTHER" id="PTHR46797:SF1">
    <property type="entry name" value="METHYLPHOSPHONATE SYNTHASE"/>
    <property type="match status" value="1"/>
</dbReference>
<dbReference type="InterPro" id="IPR013096">
    <property type="entry name" value="Cupin_2"/>
</dbReference>
<dbReference type="GO" id="GO:0003677">
    <property type="term" value="F:DNA binding"/>
    <property type="evidence" value="ECO:0007669"/>
    <property type="project" value="UniProtKB-KW"/>
</dbReference>
<dbReference type="PROSITE" id="PS50943">
    <property type="entry name" value="HTH_CROC1"/>
    <property type="match status" value="1"/>
</dbReference>
<protein>
    <submittedName>
        <fullName evidence="3">XRE family transcriptional regulator</fullName>
    </submittedName>
</protein>